<dbReference type="SUPFAM" id="SSF49764">
    <property type="entry name" value="HSP20-like chaperones"/>
    <property type="match status" value="1"/>
</dbReference>
<evidence type="ECO:0000313" key="2">
    <source>
        <dbReference type="EMBL" id="EXB97682.1"/>
    </source>
</evidence>
<protein>
    <recommendedName>
        <fullName evidence="4">SHSP domain-containing protein</fullName>
    </recommendedName>
</protein>
<evidence type="ECO:0000313" key="3">
    <source>
        <dbReference type="Proteomes" id="UP000030645"/>
    </source>
</evidence>
<dbReference type="InterPro" id="IPR008978">
    <property type="entry name" value="HSP20-like_chaperone"/>
</dbReference>
<accession>W9RVF7</accession>
<reference evidence="3" key="1">
    <citation type="submission" date="2013-01" db="EMBL/GenBank/DDBJ databases">
        <title>Draft Genome Sequence of a Mulberry Tree, Morus notabilis C.K. Schneid.</title>
        <authorList>
            <person name="He N."/>
            <person name="Zhao S."/>
        </authorList>
    </citation>
    <scope>NUCLEOTIDE SEQUENCE</scope>
</reference>
<evidence type="ECO:0008006" key="4">
    <source>
        <dbReference type="Google" id="ProtNLM"/>
    </source>
</evidence>
<keyword evidence="3" id="KW-1185">Reference proteome</keyword>
<dbReference type="AlphaFoldDB" id="W9RVF7"/>
<proteinExistence type="predicted"/>
<feature type="region of interest" description="Disordered" evidence="1">
    <location>
        <begin position="1"/>
        <end position="25"/>
    </location>
</feature>
<dbReference type="EMBL" id="KE345280">
    <property type="protein sequence ID" value="EXB97682.1"/>
    <property type="molecule type" value="Genomic_DNA"/>
</dbReference>
<organism evidence="2 3">
    <name type="scientific">Morus notabilis</name>
    <dbReference type="NCBI Taxonomy" id="981085"/>
    <lineage>
        <taxon>Eukaryota</taxon>
        <taxon>Viridiplantae</taxon>
        <taxon>Streptophyta</taxon>
        <taxon>Embryophyta</taxon>
        <taxon>Tracheophyta</taxon>
        <taxon>Spermatophyta</taxon>
        <taxon>Magnoliopsida</taxon>
        <taxon>eudicotyledons</taxon>
        <taxon>Gunneridae</taxon>
        <taxon>Pentapetalae</taxon>
        <taxon>rosids</taxon>
        <taxon>fabids</taxon>
        <taxon>Rosales</taxon>
        <taxon>Moraceae</taxon>
        <taxon>Moreae</taxon>
        <taxon>Morus</taxon>
    </lineage>
</organism>
<name>W9RVF7_9ROSA</name>
<dbReference type="Gene3D" id="2.60.40.790">
    <property type="match status" value="1"/>
</dbReference>
<dbReference type="Proteomes" id="UP000030645">
    <property type="component" value="Unassembled WGS sequence"/>
</dbReference>
<sequence>MKMDGKEMAGGVVTPIGSPVGGGPVDKDFEFEPQTETHEEEGARIVVSHLPGFREEDIRIMLEHANNIRVKGQSKKYHPLLKIRQIEPITTPKEYLPIRQITGFINGERKSTQKVNVSSRDITNHLATNKANYDKEVVSAGENKNEAKEKYVSAPNVEKLNRENGDHAIEELDEKDRQKFINVGVAILCL</sequence>
<dbReference type="KEGG" id="mnt:21403139"/>
<evidence type="ECO:0000256" key="1">
    <source>
        <dbReference type="SAM" id="MobiDB-lite"/>
    </source>
</evidence>
<gene>
    <name evidence="2" type="ORF">L484_020232</name>
</gene>